<evidence type="ECO:0000313" key="7">
    <source>
        <dbReference type="Proteomes" id="UP000731907"/>
    </source>
</evidence>
<evidence type="ECO:0000313" key="6">
    <source>
        <dbReference type="EMBL" id="MBU9697535.1"/>
    </source>
</evidence>
<proteinExistence type="predicted"/>
<dbReference type="CDD" id="cd17535">
    <property type="entry name" value="REC_NarL-like"/>
    <property type="match status" value="1"/>
</dbReference>
<dbReference type="EMBL" id="JAAATX020000004">
    <property type="protein sequence ID" value="MBU9697535.1"/>
    <property type="molecule type" value="Genomic_DNA"/>
</dbReference>
<protein>
    <submittedName>
        <fullName evidence="6">Response regulator transcription factor</fullName>
    </submittedName>
</protein>
<evidence type="ECO:0000259" key="5">
    <source>
        <dbReference type="PROSITE" id="PS50110"/>
    </source>
</evidence>
<dbReference type="InterPro" id="IPR036388">
    <property type="entry name" value="WH-like_DNA-bd_sf"/>
</dbReference>
<dbReference type="InterPro" id="IPR016032">
    <property type="entry name" value="Sig_transdc_resp-reg_C-effctor"/>
</dbReference>
<dbReference type="SMART" id="SM00448">
    <property type="entry name" value="REC"/>
    <property type="match status" value="1"/>
</dbReference>
<dbReference type="SUPFAM" id="SSF46894">
    <property type="entry name" value="C-terminal effector domain of the bipartite response regulators"/>
    <property type="match status" value="1"/>
</dbReference>
<dbReference type="InterPro" id="IPR011006">
    <property type="entry name" value="CheY-like_superfamily"/>
</dbReference>
<feature type="modified residue" description="4-aspartylphosphate" evidence="3">
    <location>
        <position position="58"/>
    </location>
</feature>
<evidence type="ECO:0000256" key="3">
    <source>
        <dbReference type="PROSITE-ProRule" id="PRU00169"/>
    </source>
</evidence>
<organism evidence="6 7">
    <name type="scientific">Paragemmobacter amnigenus</name>
    <dbReference type="NCBI Taxonomy" id="2852097"/>
    <lineage>
        <taxon>Bacteria</taxon>
        <taxon>Pseudomonadati</taxon>
        <taxon>Pseudomonadota</taxon>
        <taxon>Alphaproteobacteria</taxon>
        <taxon>Rhodobacterales</taxon>
        <taxon>Paracoccaceae</taxon>
        <taxon>Paragemmobacter</taxon>
    </lineage>
</organism>
<dbReference type="CDD" id="cd06170">
    <property type="entry name" value="LuxR_C_like"/>
    <property type="match status" value="1"/>
</dbReference>
<evidence type="ECO:0000256" key="1">
    <source>
        <dbReference type="ARBA" id="ARBA00022553"/>
    </source>
</evidence>
<sequence>MQGETISVLVVDDHTLTAEMTSAWLHNEAGFRTAHAESVDSALKVIREDGAYSVLLLDLDMPGMNGVEGVERMVAANAPGSVVLFSGQVRAEGALRAIEMGARGFIPKTLPLKSLANAVRFVALGETFLPHSFAVSQRRPTRRKAQSDALSPAEMDVVKGITRGMTNKAIANELGLSEIMVKAHVRSICAKLNAANRTQIALTAVMQGIG</sequence>
<dbReference type="InterPro" id="IPR051015">
    <property type="entry name" value="EvgA-like"/>
</dbReference>
<keyword evidence="7" id="KW-1185">Reference proteome</keyword>
<dbReference type="PROSITE" id="PS50043">
    <property type="entry name" value="HTH_LUXR_2"/>
    <property type="match status" value="1"/>
</dbReference>
<dbReference type="InterPro" id="IPR058245">
    <property type="entry name" value="NreC/VraR/RcsB-like_REC"/>
</dbReference>
<comment type="caution">
    <text evidence="6">The sequence shown here is derived from an EMBL/GenBank/DDBJ whole genome shotgun (WGS) entry which is preliminary data.</text>
</comment>
<gene>
    <name evidence="6" type="ORF">GU927_006710</name>
</gene>
<dbReference type="PANTHER" id="PTHR45566">
    <property type="entry name" value="HTH-TYPE TRANSCRIPTIONAL REGULATOR YHJB-RELATED"/>
    <property type="match status" value="1"/>
</dbReference>
<feature type="domain" description="HTH luxR-type" evidence="4">
    <location>
        <begin position="143"/>
        <end position="208"/>
    </location>
</feature>
<dbReference type="PANTHER" id="PTHR45566:SF2">
    <property type="entry name" value="NARL SUBFAMILY"/>
    <property type="match status" value="1"/>
</dbReference>
<dbReference type="SMART" id="SM00421">
    <property type="entry name" value="HTH_LUXR"/>
    <property type="match status" value="1"/>
</dbReference>
<dbReference type="Gene3D" id="1.10.10.10">
    <property type="entry name" value="Winged helix-like DNA-binding domain superfamily/Winged helix DNA-binding domain"/>
    <property type="match status" value="1"/>
</dbReference>
<dbReference type="InterPro" id="IPR001789">
    <property type="entry name" value="Sig_transdc_resp-reg_receiver"/>
</dbReference>
<evidence type="ECO:0000256" key="2">
    <source>
        <dbReference type="ARBA" id="ARBA00023125"/>
    </source>
</evidence>
<dbReference type="Gene3D" id="3.40.50.2300">
    <property type="match status" value="1"/>
</dbReference>
<dbReference type="Pfam" id="PF00072">
    <property type="entry name" value="Response_reg"/>
    <property type="match status" value="1"/>
</dbReference>
<dbReference type="SUPFAM" id="SSF52172">
    <property type="entry name" value="CheY-like"/>
    <property type="match status" value="1"/>
</dbReference>
<accession>A0ABS6J1A9</accession>
<dbReference type="PROSITE" id="PS50110">
    <property type="entry name" value="RESPONSE_REGULATORY"/>
    <property type="match status" value="1"/>
</dbReference>
<keyword evidence="1 3" id="KW-0597">Phosphoprotein</keyword>
<dbReference type="RefSeq" id="WP_161761583.1">
    <property type="nucleotide sequence ID" value="NZ_JAAATX020000004.1"/>
</dbReference>
<dbReference type="PRINTS" id="PR00038">
    <property type="entry name" value="HTHLUXR"/>
</dbReference>
<dbReference type="InterPro" id="IPR000792">
    <property type="entry name" value="Tscrpt_reg_LuxR_C"/>
</dbReference>
<dbReference type="Pfam" id="PF00196">
    <property type="entry name" value="GerE"/>
    <property type="match status" value="1"/>
</dbReference>
<name>A0ABS6J1A9_9RHOB</name>
<dbReference type="Proteomes" id="UP000731907">
    <property type="component" value="Unassembled WGS sequence"/>
</dbReference>
<feature type="domain" description="Response regulatory" evidence="5">
    <location>
        <begin position="7"/>
        <end position="123"/>
    </location>
</feature>
<keyword evidence="2" id="KW-0238">DNA-binding</keyword>
<reference evidence="6 7" key="1">
    <citation type="submission" date="2021-06" db="EMBL/GenBank/DDBJ databases">
        <title>Rhodobacteraceae bacterium strain HSP-20.</title>
        <authorList>
            <person name="Chen W.-M."/>
        </authorList>
    </citation>
    <scope>NUCLEOTIDE SEQUENCE [LARGE SCALE GENOMIC DNA]</scope>
    <source>
        <strain evidence="6 7">HSP-20</strain>
    </source>
</reference>
<evidence type="ECO:0000259" key="4">
    <source>
        <dbReference type="PROSITE" id="PS50043"/>
    </source>
</evidence>